<dbReference type="InterPro" id="IPR010369">
    <property type="entry name" value="SOK"/>
</dbReference>
<reference evidence="10 12" key="1">
    <citation type="journal article" date="2008" name="Science">
        <title>The Physcomitrella genome reveals evolutionary insights into the conquest of land by plants.</title>
        <authorList>
            <person name="Rensing S."/>
            <person name="Lang D."/>
            <person name="Zimmer A."/>
            <person name="Terry A."/>
            <person name="Salamov A."/>
            <person name="Shapiro H."/>
            <person name="Nishiyama T."/>
            <person name="Perroud P.-F."/>
            <person name="Lindquist E."/>
            <person name="Kamisugi Y."/>
            <person name="Tanahashi T."/>
            <person name="Sakakibara K."/>
            <person name="Fujita T."/>
            <person name="Oishi K."/>
            <person name="Shin-I T."/>
            <person name="Kuroki Y."/>
            <person name="Toyoda A."/>
            <person name="Suzuki Y."/>
            <person name="Hashimoto A."/>
            <person name="Yamaguchi K."/>
            <person name="Sugano A."/>
            <person name="Kohara Y."/>
            <person name="Fujiyama A."/>
            <person name="Anterola A."/>
            <person name="Aoki S."/>
            <person name="Ashton N."/>
            <person name="Barbazuk W.B."/>
            <person name="Barker E."/>
            <person name="Bennetzen J."/>
            <person name="Bezanilla M."/>
            <person name="Blankenship R."/>
            <person name="Cho S.H."/>
            <person name="Dutcher S."/>
            <person name="Estelle M."/>
            <person name="Fawcett J.A."/>
            <person name="Gundlach H."/>
            <person name="Hanada K."/>
            <person name="Heyl A."/>
            <person name="Hicks K.A."/>
            <person name="Hugh J."/>
            <person name="Lohr M."/>
            <person name="Mayer K."/>
            <person name="Melkozernov A."/>
            <person name="Murata T."/>
            <person name="Nelson D."/>
            <person name="Pils B."/>
            <person name="Prigge M."/>
            <person name="Reiss B."/>
            <person name="Renner T."/>
            <person name="Rombauts S."/>
            <person name="Rushton P."/>
            <person name="Sanderfoot A."/>
            <person name="Schween G."/>
            <person name="Shiu S.-H."/>
            <person name="Stueber K."/>
            <person name="Theodoulou F.L."/>
            <person name="Tu H."/>
            <person name="Van de Peer Y."/>
            <person name="Verrier P.J."/>
            <person name="Waters E."/>
            <person name="Wood A."/>
            <person name="Yang L."/>
            <person name="Cove D."/>
            <person name="Cuming A."/>
            <person name="Hasebe M."/>
            <person name="Lucas S."/>
            <person name="Mishler D.B."/>
            <person name="Reski R."/>
            <person name="Grigoriev I."/>
            <person name="Quatrano R.S."/>
            <person name="Boore J.L."/>
        </authorList>
    </citation>
    <scope>NUCLEOTIDE SEQUENCE [LARGE SCALE GENOMIC DNA]</scope>
    <source>
        <strain evidence="11 12">cv. Gransden 2004</strain>
    </source>
</reference>
<dbReference type="FunCoup" id="A0A2K1L8G2">
    <property type="interactions" value="1674"/>
</dbReference>
<keyword evidence="12" id="KW-1185">Reference proteome</keyword>
<evidence type="ECO:0000313" key="12">
    <source>
        <dbReference type="Proteomes" id="UP000006727"/>
    </source>
</evidence>
<dbReference type="RefSeq" id="XP_024372706.1">
    <property type="nucleotide sequence ID" value="XM_024516938.2"/>
</dbReference>
<evidence type="ECO:0000313" key="10">
    <source>
        <dbReference type="EMBL" id="PNR62302.1"/>
    </source>
</evidence>
<evidence type="ECO:0000256" key="3">
    <source>
        <dbReference type="ARBA" id="ARBA00022475"/>
    </source>
</evidence>
<evidence type="ECO:0000256" key="7">
    <source>
        <dbReference type="ARBA" id="ARBA00024211"/>
    </source>
</evidence>
<dbReference type="InterPro" id="IPR048351">
    <property type="entry name" value="SOK_DIX"/>
</dbReference>
<dbReference type="Pfam" id="PF06136">
    <property type="entry name" value="SOK"/>
    <property type="match status" value="1"/>
</dbReference>
<dbReference type="PaxDb" id="3218-PP1S63_144V6.1"/>
<reference evidence="10 12" key="2">
    <citation type="journal article" date="2018" name="Plant J.">
        <title>The Physcomitrella patens chromosome-scale assembly reveals moss genome structure and evolution.</title>
        <authorList>
            <person name="Lang D."/>
            <person name="Ullrich K.K."/>
            <person name="Murat F."/>
            <person name="Fuchs J."/>
            <person name="Jenkins J."/>
            <person name="Haas F.B."/>
            <person name="Piednoel M."/>
            <person name="Gundlach H."/>
            <person name="Van Bel M."/>
            <person name="Meyberg R."/>
            <person name="Vives C."/>
            <person name="Morata J."/>
            <person name="Symeonidi A."/>
            <person name="Hiss M."/>
            <person name="Muchero W."/>
            <person name="Kamisugi Y."/>
            <person name="Saleh O."/>
            <person name="Blanc G."/>
            <person name="Decker E.L."/>
            <person name="van Gessel N."/>
            <person name="Grimwood J."/>
            <person name="Hayes R.D."/>
            <person name="Graham S.W."/>
            <person name="Gunter L.E."/>
            <person name="McDaniel S.F."/>
            <person name="Hoernstein S.N.W."/>
            <person name="Larsson A."/>
            <person name="Li F.W."/>
            <person name="Perroud P.F."/>
            <person name="Phillips J."/>
            <person name="Ranjan P."/>
            <person name="Rokshar D.S."/>
            <person name="Rothfels C.J."/>
            <person name="Schneider L."/>
            <person name="Shu S."/>
            <person name="Stevenson D.W."/>
            <person name="Thummler F."/>
            <person name="Tillich M."/>
            <person name="Villarreal Aguilar J.C."/>
            <person name="Widiez T."/>
            <person name="Wong G.K."/>
            <person name="Wymore A."/>
            <person name="Zhang Y."/>
            <person name="Zimmer A.D."/>
            <person name="Quatrano R.S."/>
            <person name="Mayer K.F.X."/>
            <person name="Goodstein D."/>
            <person name="Casacuberta J.M."/>
            <person name="Vandepoele K."/>
            <person name="Reski R."/>
            <person name="Cuming A.C."/>
            <person name="Tuskan G.A."/>
            <person name="Maumus F."/>
            <person name="Salse J."/>
            <person name="Schmutz J."/>
            <person name="Rensing S.A."/>
        </authorList>
    </citation>
    <scope>NUCLEOTIDE SEQUENCE [LARGE SCALE GENOMIC DNA]</scope>
    <source>
        <strain evidence="11 12">cv. Gransden 2004</strain>
    </source>
</reference>
<evidence type="ECO:0000256" key="8">
    <source>
        <dbReference type="SAM" id="MobiDB-lite"/>
    </source>
</evidence>
<evidence type="ECO:0000256" key="6">
    <source>
        <dbReference type="ARBA" id="ARBA00023306"/>
    </source>
</evidence>
<dbReference type="GO" id="GO:0005886">
    <property type="term" value="C:plasma membrane"/>
    <property type="evidence" value="ECO:0007669"/>
    <property type="project" value="UniProtKB-SubCell"/>
</dbReference>
<protein>
    <recommendedName>
        <fullName evidence="9">SOSEKI DIX-like domain-containing protein</fullName>
    </recommendedName>
</protein>
<dbReference type="OrthoDB" id="1907705at2759"/>
<gene>
    <name evidence="11" type="primary">LOC112280952</name>
    <name evidence="10" type="ORF">PHYPA_000726</name>
</gene>
<keyword evidence="5" id="KW-0472">Membrane</keyword>
<evidence type="ECO:0000256" key="5">
    <source>
        <dbReference type="ARBA" id="ARBA00023136"/>
    </source>
</evidence>
<dbReference type="GeneID" id="112280952"/>
<comment type="subcellular location">
    <subcellularLocation>
        <location evidence="1">Cell membrane</location>
        <topology evidence="1">Peripheral membrane protein</topology>
        <orientation evidence="1">Cytoplasmic side</orientation>
    </subcellularLocation>
</comment>
<name>A0A2K1L8G2_PHYPA</name>
<evidence type="ECO:0000259" key="9">
    <source>
        <dbReference type="Pfam" id="PF06136"/>
    </source>
</evidence>
<evidence type="ECO:0000313" key="11">
    <source>
        <dbReference type="EnsemblPlants" id="Pp3c1_15970V3.1"/>
    </source>
</evidence>
<keyword evidence="4" id="KW-0132">Cell division</keyword>
<proteinExistence type="inferred from homology"/>
<accession>A0A2K1L8G2</accession>
<feature type="region of interest" description="Disordered" evidence="8">
    <location>
        <begin position="206"/>
        <end position="232"/>
    </location>
</feature>
<keyword evidence="6" id="KW-0131">Cell cycle</keyword>
<evidence type="ECO:0000256" key="4">
    <source>
        <dbReference type="ARBA" id="ARBA00022618"/>
    </source>
</evidence>
<dbReference type="KEGG" id="ppp:112280952"/>
<evidence type="ECO:0000256" key="2">
    <source>
        <dbReference type="ARBA" id="ARBA00022473"/>
    </source>
</evidence>
<dbReference type="Gramene" id="Pp3c1_15970V3.3">
    <property type="protein sequence ID" value="Pp3c1_15970V3.3"/>
    <property type="gene ID" value="Pp3c1_15970"/>
</dbReference>
<dbReference type="EnsemblPlants" id="Pp3c1_15970V3.3">
    <property type="protein sequence ID" value="Pp3c1_15970V3.3"/>
    <property type="gene ID" value="Pp3c1_15970"/>
</dbReference>
<dbReference type="EnsemblPlants" id="Pp3c1_15970V3.1">
    <property type="protein sequence ID" value="Pp3c1_15970V3.1"/>
    <property type="gene ID" value="Pp3c1_15970"/>
</dbReference>
<keyword evidence="3" id="KW-1003">Cell membrane</keyword>
<dbReference type="GO" id="GO:0051301">
    <property type="term" value="P:cell division"/>
    <property type="evidence" value="ECO:0007669"/>
    <property type="project" value="UniProtKB-KW"/>
</dbReference>
<dbReference type="Gramene" id="Pp3c1_15970V3.1">
    <property type="protein sequence ID" value="Pp3c1_15970V3.1"/>
    <property type="gene ID" value="Pp3c1_15970"/>
</dbReference>
<feature type="domain" description="SOSEKI DIX-like" evidence="9">
    <location>
        <begin position="11"/>
        <end position="101"/>
    </location>
</feature>
<dbReference type="EnsemblPlants" id="Pp3c1_15970V3.2">
    <property type="protein sequence ID" value="Pp3c1_15970V3.2"/>
    <property type="gene ID" value="Pp3c1_15970"/>
</dbReference>
<dbReference type="AlphaFoldDB" id="A0A2K1L8G2"/>
<evidence type="ECO:0000256" key="1">
    <source>
        <dbReference type="ARBA" id="ARBA00004413"/>
    </source>
</evidence>
<dbReference type="PANTHER" id="PTHR31083:SF6">
    <property type="entry name" value="PROTEIN SOSEKI 3"/>
    <property type="match status" value="1"/>
</dbReference>
<dbReference type="GO" id="GO:0051258">
    <property type="term" value="P:protein polymerization"/>
    <property type="evidence" value="ECO:0007669"/>
    <property type="project" value="UniProtKB-ARBA"/>
</dbReference>
<sequence>MGSTDEIYLKVEVLYLFSQGSGQADHPHLIQVHYPAHQQAPTLRDVKLRLTALRGSGMSDSYSWSYKRCYRGAFVWCDVVDDDFILPLSESGEYVLKALEVVESPRDALGREAVQPSRVAGTALVNNVPRDMDPIPKLNELCKVDRPKETSTDWSEWKQVPVNGPAVSDTATNACRIEPSDVSRSRSSSFVPELFIENKRCLESTKETDSSTDDFSTDASCELSSEEDSHVESKEMPASAVMQSTNHGGILSFPLPSLEVSRKECVKSETWVVEEEVNPTPVKGRTSRRSNDEFYDCSSTACIGDIPSSPVTQACFPGYAFTFMLKKTARFPRSQICRRVEVVERLQAVTVEKPIYSRYIPSTRHGSGSTMEPRLPHSTKTGTLNWRLQRKQRPAVEPGREVRSLSKFLEDTKNQTILQVIDKEDISRIRRAPRVRKVRNDDCDYAMCREVALDVPEALVQSGRGLGKNEKIVSDLSLKKTDLKSSRVLTRPAARQSFRLGAKQSSASFSPASGNVLNPSAFSGPLDTSKEKAYKHRRALIAGISGSHITSDEAYIASEDSILNISDRKMLAVPQNVSKNFCVRNPVRGLEKRTSERKVFPWRENSVFDPLALRGDNFHEDAMVNPKLKVQTTPSTETRITSIV</sequence>
<keyword evidence="2" id="KW-0217">Developmental protein</keyword>
<comment type="similarity">
    <text evidence="7">Belongs to the SOSEKI family.</text>
</comment>
<reference evidence="11" key="3">
    <citation type="submission" date="2020-12" db="UniProtKB">
        <authorList>
            <consortium name="EnsemblPlants"/>
        </authorList>
    </citation>
    <scope>IDENTIFICATION</scope>
</reference>
<dbReference type="Gramene" id="Pp3c1_15970V3.2">
    <property type="protein sequence ID" value="Pp3c1_15970V3.2"/>
    <property type="gene ID" value="Pp3c1_15970"/>
</dbReference>
<dbReference type="PANTHER" id="PTHR31083">
    <property type="entry name" value="UPSTREAM OF FLC PROTEIN (DUF966)"/>
    <property type="match status" value="1"/>
</dbReference>
<dbReference type="Proteomes" id="UP000006727">
    <property type="component" value="Chromosome 1"/>
</dbReference>
<dbReference type="EMBL" id="ABEU02000001">
    <property type="protein sequence ID" value="PNR62302.1"/>
    <property type="molecule type" value="Genomic_DNA"/>
</dbReference>
<dbReference type="RefSeq" id="XP_024372696.1">
    <property type="nucleotide sequence ID" value="XM_024516928.2"/>
</dbReference>
<organism evidence="10">
    <name type="scientific">Physcomitrium patens</name>
    <name type="common">Spreading-leaved earth moss</name>
    <name type="synonym">Physcomitrella patens</name>
    <dbReference type="NCBI Taxonomy" id="3218"/>
    <lineage>
        <taxon>Eukaryota</taxon>
        <taxon>Viridiplantae</taxon>
        <taxon>Streptophyta</taxon>
        <taxon>Embryophyta</taxon>
        <taxon>Bryophyta</taxon>
        <taxon>Bryophytina</taxon>
        <taxon>Bryopsida</taxon>
        <taxon>Funariidae</taxon>
        <taxon>Funariales</taxon>
        <taxon>Funariaceae</taxon>
        <taxon>Physcomitrium</taxon>
    </lineage>
</organism>